<accession>A0A510WNM5</accession>
<gene>
    <name evidence="1" type="ORF">ETH01_24470</name>
</gene>
<dbReference type="EMBL" id="BJUG01000018">
    <property type="protein sequence ID" value="GEK38160.1"/>
    <property type="molecule type" value="Genomic_DNA"/>
</dbReference>
<dbReference type="RefSeq" id="WP_071868277.1">
    <property type="nucleotide sequence ID" value="NZ_BJUG01000018.1"/>
</dbReference>
<comment type="caution">
    <text evidence="1">The sequence shown here is derived from an EMBL/GenBank/DDBJ whole genome shotgun (WGS) entry which is preliminary data.</text>
</comment>
<evidence type="ECO:0000313" key="1">
    <source>
        <dbReference type="EMBL" id="GEK38160.1"/>
    </source>
</evidence>
<name>A0A510WNM5_ENTTH</name>
<dbReference type="AlphaFoldDB" id="A0A510WNM5"/>
<reference evidence="1 2" key="1">
    <citation type="submission" date="2019-07" db="EMBL/GenBank/DDBJ databases">
        <title>Whole genome shotgun sequence of Enterococcus thailandicus NBRC 101867.</title>
        <authorList>
            <person name="Hosoyama A."/>
            <person name="Uohara A."/>
            <person name="Ohji S."/>
            <person name="Ichikawa N."/>
        </authorList>
    </citation>
    <scope>NUCLEOTIDE SEQUENCE [LARGE SCALE GENOMIC DNA]</scope>
    <source>
        <strain evidence="1 2">NBRC 101867</strain>
    </source>
</reference>
<protein>
    <recommendedName>
        <fullName evidence="3">YopX protein domain-containing protein</fullName>
    </recommendedName>
</protein>
<evidence type="ECO:0008006" key="3">
    <source>
        <dbReference type="Google" id="ProtNLM"/>
    </source>
</evidence>
<dbReference type="Proteomes" id="UP000321361">
    <property type="component" value="Unassembled WGS sequence"/>
</dbReference>
<dbReference type="OrthoDB" id="2333306at2"/>
<evidence type="ECO:0000313" key="2">
    <source>
        <dbReference type="Proteomes" id="UP000321361"/>
    </source>
</evidence>
<sequence>MNYEDYKNCVEEVKDKNGEIIKYHDVVRTSQGEILLVGFGVNHHHKTKGLNAYNDFIGAHDWLDVYPDGELEILGNVDFIADETERLV</sequence>
<proteinExistence type="predicted"/>
<organism evidence="1 2">
    <name type="scientific">Enterococcus thailandicus</name>
    <dbReference type="NCBI Taxonomy" id="417368"/>
    <lineage>
        <taxon>Bacteria</taxon>
        <taxon>Bacillati</taxon>
        <taxon>Bacillota</taxon>
        <taxon>Bacilli</taxon>
        <taxon>Lactobacillales</taxon>
        <taxon>Enterococcaceae</taxon>
        <taxon>Enterococcus</taxon>
    </lineage>
</organism>